<dbReference type="OrthoDB" id="6020229at2759"/>
<evidence type="ECO:0000313" key="1">
    <source>
        <dbReference type="Proteomes" id="UP000186698"/>
    </source>
</evidence>
<keyword evidence="1" id="KW-1185">Reference proteome</keyword>
<organism evidence="1 2">
    <name type="scientific">Xenopus laevis</name>
    <name type="common">African clawed frog</name>
    <dbReference type="NCBI Taxonomy" id="8355"/>
    <lineage>
        <taxon>Eukaryota</taxon>
        <taxon>Metazoa</taxon>
        <taxon>Chordata</taxon>
        <taxon>Craniata</taxon>
        <taxon>Vertebrata</taxon>
        <taxon>Euteleostomi</taxon>
        <taxon>Amphibia</taxon>
        <taxon>Batrachia</taxon>
        <taxon>Anura</taxon>
        <taxon>Pipoidea</taxon>
        <taxon>Pipidae</taxon>
        <taxon>Xenopodinae</taxon>
        <taxon>Xenopus</taxon>
        <taxon>Xenopus</taxon>
    </lineage>
</organism>
<dbReference type="PANTHER" id="PTHR13447:SF2">
    <property type="entry name" value="SMALL RIBOSOMAL SUBUNIT PROTEIN BS1M"/>
    <property type="match status" value="1"/>
</dbReference>
<dbReference type="KEGG" id="xla:121394503"/>
<dbReference type="InterPro" id="IPR019375">
    <property type="entry name" value="Ribosomal_bS1m"/>
</dbReference>
<evidence type="ECO:0000313" key="2">
    <source>
        <dbReference type="RefSeq" id="XP_041421602.1"/>
    </source>
</evidence>
<dbReference type="GeneID" id="121394503"/>
<dbReference type="PANTHER" id="PTHR13447">
    <property type="entry name" value="MITOCHONDRIAL 28S RIBOSOMAL PROTEIN S28"/>
    <property type="match status" value="1"/>
</dbReference>
<reference evidence="2" key="1">
    <citation type="submission" date="2025-08" db="UniProtKB">
        <authorList>
            <consortium name="RefSeq"/>
        </authorList>
    </citation>
    <scope>IDENTIFICATION</scope>
    <source>
        <strain evidence="2">J_2021</strain>
        <tissue evidence="2">Erythrocytes</tissue>
    </source>
</reference>
<dbReference type="Proteomes" id="UP000186698">
    <property type="component" value="Chromosome 6L"/>
</dbReference>
<dbReference type="RefSeq" id="XP_041421602.1">
    <property type="nucleotide sequence ID" value="XM_041565668.1"/>
</dbReference>
<protein>
    <submittedName>
        <fullName evidence="2">28S ribosomal protein S28, mitochondrial-like</fullName>
    </submittedName>
</protein>
<dbReference type="CTD" id="121394503"/>
<gene>
    <name evidence="2" type="primary">LOC121394503</name>
</gene>
<dbReference type="GO" id="GO:0005763">
    <property type="term" value="C:mitochondrial small ribosomal subunit"/>
    <property type="evidence" value="ECO:0000318"/>
    <property type="project" value="GO_Central"/>
</dbReference>
<name>A0A8J1KWC5_XENLA</name>
<dbReference type="AlphaFoldDB" id="A0A8J1KWC5"/>
<proteinExistence type="predicted"/>
<dbReference type="Pfam" id="PF10246">
    <property type="entry name" value="MRP-S35"/>
    <property type="match status" value="2"/>
</dbReference>
<sequence length="154" mass="17139">MAAPCRRHAAKWICMFRSSFWGFPRPIATVVSEEHGNCVTAADIKVEGKTRNVQTAETGDKGHFKGTESFASLLRRSPLVQMGPSKDKIAIGKIFPHSALAKRKNRRKYQKGVRVRLRLADLELTSRFLGATTDTTLLEADAVLLGLQESRETK</sequence>
<accession>A0A8J1KWC5</accession>